<keyword evidence="5" id="KW-0811">Translocation</keyword>
<evidence type="ECO:0000313" key="7">
    <source>
        <dbReference type="Proteomes" id="UP000603912"/>
    </source>
</evidence>
<keyword evidence="3 5" id="KW-1133">Transmembrane helix</keyword>
<name>A0A917I883_9HYPH</name>
<keyword evidence="7" id="KW-1185">Reference proteome</keyword>
<evidence type="ECO:0000256" key="4">
    <source>
        <dbReference type="ARBA" id="ARBA00023136"/>
    </source>
</evidence>
<feature type="transmembrane region" description="Helical" evidence="5">
    <location>
        <begin position="206"/>
        <end position="221"/>
    </location>
</feature>
<reference evidence="6" key="2">
    <citation type="submission" date="2020-09" db="EMBL/GenBank/DDBJ databases">
        <authorList>
            <person name="Sun Q."/>
            <person name="Zhou Y."/>
        </authorList>
    </citation>
    <scope>NUCLEOTIDE SEQUENCE</scope>
    <source>
        <strain evidence="6">CGMCC 1.12214</strain>
    </source>
</reference>
<dbReference type="GO" id="GO:0009977">
    <property type="term" value="F:proton motive force dependent protein transmembrane transporter activity"/>
    <property type="evidence" value="ECO:0007669"/>
    <property type="project" value="TreeGrafter"/>
</dbReference>
<dbReference type="GO" id="GO:0033281">
    <property type="term" value="C:TAT protein transport complex"/>
    <property type="evidence" value="ECO:0007669"/>
    <property type="project" value="UniProtKB-UniRule"/>
</dbReference>
<reference evidence="6" key="1">
    <citation type="journal article" date="2014" name="Int. J. Syst. Evol. Microbiol.">
        <title>Complete genome sequence of Corynebacterium casei LMG S-19264T (=DSM 44701T), isolated from a smear-ripened cheese.</title>
        <authorList>
            <consortium name="US DOE Joint Genome Institute (JGI-PGF)"/>
            <person name="Walter F."/>
            <person name="Albersmeier A."/>
            <person name="Kalinowski J."/>
            <person name="Ruckert C."/>
        </authorList>
    </citation>
    <scope>NUCLEOTIDE SEQUENCE</scope>
    <source>
        <strain evidence="6">CGMCC 1.12214</strain>
    </source>
</reference>
<dbReference type="RefSeq" id="WP_188518246.1">
    <property type="nucleotide sequence ID" value="NZ_BMES01000002.1"/>
</dbReference>
<comment type="similarity">
    <text evidence="5">Belongs to the TatC family.</text>
</comment>
<evidence type="ECO:0000256" key="1">
    <source>
        <dbReference type="ARBA" id="ARBA00004141"/>
    </source>
</evidence>
<comment type="caution">
    <text evidence="6">The sequence shown here is derived from an EMBL/GenBank/DDBJ whole genome shotgun (WGS) entry which is preliminary data.</text>
</comment>
<protein>
    <recommendedName>
        <fullName evidence="5">Sec-independent protein translocase protein TatC</fullName>
    </recommendedName>
</protein>
<comment type="subcellular location">
    <subcellularLocation>
        <location evidence="5">Cell membrane</location>
        <topology evidence="5">Multi-pass membrane protein</topology>
    </subcellularLocation>
    <subcellularLocation>
        <location evidence="1">Membrane</location>
        <topology evidence="1">Multi-pass membrane protein</topology>
    </subcellularLocation>
</comment>
<evidence type="ECO:0000256" key="3">
    <source>
        <dbReference type="ARBA" id="ARBA00022989"/>
    </source>
</evidence>
<sequence length="262" mass="29057">MSHEDIEATKAPLIEHLIELRSRLIKAMVAFVIMFVICFAMARQIYNILIYPYILAAGDASQVRLIYTAPLEYLFTQIKLAVFGASFFSFPVMATQLYKFVAPGLYKNERDAFRPYLVATPLLFLLGAAVVFFIAMPLVMRFSIGQQQMIEGEAAIQLLPKVSEYLSLIMTLIFAFGISFQLPVVLTLLARAGFIDAQFLKDKRRYAIVLVFVVAAVLTPPDVISQLALAVPTLLLYEASILAVQMAEKKRNAAAAAADTTS</sequence>
<dbReference type="GO" id="GO:0065002">
    <property type="term" value="P:intracellular protein transmembrane transport"/>
    <property type="evidence" value="ECO:0007669"/>
    <property type="project" value="TreeGrafter"/>
</dbReference>
<keyword evidence="2 5" id="KW-0812">Transmembrane</keyword>
<dbReference type="AlphaFoldDB" id="A0A917I883"/>
<dbReference type="HAMAP" id="MF_00902">
    <property type="entry name" value="TatC"/>
    <property type="match status" value="1"/>
</dbReference>
<feature type="transmembrane region" description="Helical" evidence="5">
    <location>
        <begin position="74"/>
        <end position="95"/>
    </location>
</feature>
<dbReference type="PROSITE" id="PS01218">
    <property type="entry name" value="TATC"/>
    <property type="match status" value="1"/>
</dbReference>
<feature type="transmembrane region" description="Helical" evidence="5">
    <location>
        <begin position="116"/>
        <end position="139"/>
    </location>
</feature>
<proteinExistence type="inferred from homology"/>
<dbReference type="InterPro" id="IPR002033">
    <property type="entry name" value="TatC"/>
</dbReference>
<dbReference type="NCBIfam" id="TIGR00945">
    <property type="entry name" value="tatC"/>
    <property type="match status" value="1"/>
</dbReference>
<dbReference type="Pfam" id="PF00902">
    <property type="entry name" value="TatC"/>
    <property type="match status" value="1"/>
</dbReference>
<dbReference type="Proteomes" id="UP000603912">
    <property type="component" value="Unassembled WGS sequence"/>
</dbReference>
<dbReference type="GO" id="GO:0043953">
    <property type="term" value="P:protein transport by the Tat complex"/>
    <property type="evidence" value="ECO:0007669"/>
    <property type="project" value="UniProtKB-UniRule"/>
</dbReference>
<keyword evidence="5" id="KW-1003">Cell membrane</keyword>
<evidence type="ECO:0000313" key="6">
    <source>
        <dbReference type="EMBL" id="GGH21984.1"/>
    </source>
</evidence>
<feature type="transmembrane region" description="Helical" evidence="5">
    <location>
        <begin position="168"/>
        <end position="194"/>
    </location>
</feature>
<comment type="caution">
    <text evidence="5">Lacks conserved residue(s) required for the propagation of feature annotation.</text>
</comment>
<keyword evidence="4 5" id="KW-0472">Membrane</keyword>
<gene>
    <name evidence="5 6" type="primary">tatC</name>
    <name evidence="6" type="ORF">GCM10007036_26680</name>
</gene>
<dbReference type="PRINTS" id="PR01840">
    <property type="entry name" value="TATCFAMILY"/>
</dbReference>
<comment type="subunit">
    <text evidence="5">The Tat system comprises two distinct complexes: a TatABC complex, containing multiple copies of TatA, TatB and TatC subunits, and a separate TatA complex, containing only TatA subunits. Substrates initially bind to the TatABC complex, which probably triggers association of the separate TatA complex to form the active translocon.</text>
</comment>
<keyword evidence="5" id="KW-0813">Transport</keyword>
<accession>A0A917I883</accession>
<dbReference type="EMBL" id="BMES01000002">
    <property type="protein sequence ID" value="GGH21984.1"/>
    <property type="molecule type" value="Genomic_DNA"/>
</dbReference>
<evidence type="ECO:0000256" key="2">
    <source>
        <dbReference type="ARBA" id="ARBA00022692"/>
    </source>
</evidence>
<feature type="transmembrane region" description="Helical" evidence="5">
    <location>
        <begin position="29"/>
        <end position="54"/>
    </location>
</feature>
<dbReference type="InterPro" id="IPR019820">
    <property type="entry name" value="Sec-indep_translocase_CS"/>
</dbReference>
<comment type="function">
    <text evidence="5">Part of the twin-arginine translocation (Tat) system that transports large folded proteins containing a characteristic twin-arginine motif in their signal peptide across membranes. Together with TatB, TatC is part of a receptor directly interacting with Tat signal peptides.</text>
</comment>
<dbReference type="PANTHER" id="PTHR30371">
    <property type="entry name" value="SEC-INDEPENDENT PROTEIN TRANSLOCASE PROTEIN TATC"/>
    <property type="match status" value="1"/>
</dbReference>
<organism evidence="6 7">
    <name type="scientific">Alsobacter metallidurans</name>
    <dbReference type="NCBI Taxonomy" id="340221"/>
    <lineage>
        <taxon>Bacteria</taxon>
        <taxon>Pseudomonadati</taxon>
        <taxon>Pseudomonadota</taxon>
        <taxon>Alphaproteobacteria</taxon>
        <taxon>Hyphomicrobiales</taxon>
        <taxon>Alsobacteraceae</taxon>
        <taxon>Alsobacter</taxon>
    </lineage>
</organism>
<evidence type="ECO:0000256" key="5">
    <source>
        <dbReference type="HAMAP-Rule" id="MF_00902"/>
    </source>
</evidence>
<dbReference type="PANTHER" id="PTHR30371:SF0">
    <property type="entry name" value="SEC-INDEPENDENT PROTEIN TRANSLOCASE PROTEIN TATC, CHLOROPLASTIC-RELATED"/>
    <property type="match status" value="1"/>
</dbReference>
<keyword evidence="5" id="KW-0653">Protein transport</keyword>